<protein>
    <submittedName>
        <fullName evidence="8">Site-specific recombinase, phage integrase family</fullName>
    </submittedName>
</protein>
<dbReference type="Gene3D" id="1.10.150.130">
    <property type="match status" value="1"/>
</dbReference>
<evidence type="ECO:0000313" key="8">
    <source>
        <dbReference type="EMBL" id="EGF58346.1"/>
    </source>
</evidence>
<accession>F3PRL5</accession>
<evidence type="ECO:0000313" key="9">
    <source>
        <dbReference type="Proteomes" id="UP000003416"/>
    </source>
</evidence>
<dbReference type="InterPro" id="IPR010998">
    <property type="entry name" value="Integrase_recombinase_N"/>
</dbReference>
<feature type="domain" description="Core-binding (CB)" evidence="7">
    <location>
        <begin position="1"/>
        <end position="88"/>
    </location>
</feature>
<keyword evidence="2" id="KW-0229">DNA integration</keyword>
<dbReference type="PROSITE" id="PS51900">
    <property type="entry name" value="CB"/>
    <property type="match status" value="1"/>
</dbReference>
<evidence type="ECO:0000259" key="7">
    <source>
        <dbReference type="PROSITE" id="PS51900"/>
    </source>
</evidence>
<dbReference type="GO" id="GO:0006310">
    <property type="term" value="P:DNA recombination"/>
    <property type="evidence" value="ECO:0007669"/>
    <property type="project" value="UniProtKB-KW"/>
</dbReference>
<dbReference type="AlphaFoldDB" id="F3PRL5"/>
<evidence type="ECO:0000256" key="5">
    <source>
        <dbReference type="PROSITE-ProRule" id="PRU01248"/>
    </source>
</evidence>
<comment type="caution">
    <text evidence="8">The sequence shown here is derived from an EMBL/GenBank/DDBJ whole genome shotgun (WGS) entry which is preliminary data.</text>
</comment>
<dbReference type="GeneID" id="86049049"/>
<dbReference type="Gene3D" id="1.10.443.10">
    <property type="entry name" value="Intergrase catalytic core"/>
    <property type="match status" value="1"/>
</dbReference>
<dbReference type="GO" id="GO:0015074">
    <property type="term" value="P:DNA integration"/>
    <property type="evidence" value="ECO:0007669"/>
    <property type="project" value="UniProtKB-KW"/>
</dbReference>
<dbReference type="InterPro" id="IPR013762">
    <property type="entry name" value="Integrase-like_cat_sf"/>
</dbReference>
<dbReference type="eggNOG" id="COG0582">
    <property type="taxonomic scope" value="Bacteria"/>
</dbReference>
<dbReference type="Proteomes" id="UP000003416">
    <property type="component" value="Unassembled WGS sequence"/>
</dbReference>
<dbReference type="SUPFAM" id="SSF56349">
    <property type="entry name" value="DNA breaking-rejoining enzymes"/>
    <property type="match status" value="1"/>
</dbReference>
<reference evidence="8 9" key="1">
    <citation type="submission" date="2011-02" db="EMBL/GenBank/DDBJ databases">
        <authorList>
            <person name="Weinstock G."/>
            <person name="Sodergren E."/>
            <person name="Clifton S."/>
            <person name="Fulton L."/>
            <person name="Fulton B."/>
            <person name="Courtney L."/>
            <person name="Fronick C."/>
            <person name="Harrison M."/>
            <person name="Strong C."/>
            <person name="Farmer C."/>
            <person name="Delahaunty K."/>
            <person name="Markovic C."/>
            <person name="Hall O."/>
            <person name="Minx P."/>
            <person name="Tomlinson C."/>
            <person name="Mitreva M."/>
            <person name="Hou S."/>
            <person name="Chen J."/>
            <person name="Wollam A."/>
            <person name="Pepin K.H."/>
            <person name="Johnson M."/>
            <person name="Bhonagiri V."/>
            <person name="Zhang X."/>
            <person name="Suruliraj S."/>
            <person name="Warren W."/>
            <person name="Chinwalla A."/>
            <person name="Mardis E.R."/>
            <person name="Wilson R.K."/>
        </authorList>
    </citation>
    <scope>NUCLEOTIDE SEQUENCE [LARGE SCALE GENOMIC DNA]</scope>
    <source>
        <strain evidence="8 9">YIT 12057</strain>
    </source>
</reference>
<sequence>MDNQTNFLAYMASVVSRLEGERRHGTAHVYRSTLKRIMEFEGRTSLAFGKVTPLWLKAFQNYLTGRQLSWNTISTYMRMLRAVYSRAVDDGLASWQPRLFKGVYTGTRVTVKRAVDEETFRKLEVPVEPSEPLERTRLLFLLLFMLRGIPFVDIAYMRRCDLRGDTLTYRRRKTGAWLTVKVEPEAMDIIRRLQSRDEGSPYLFPFISCPGHGEYRQYSNALRRFNHRLKELALHMGIEALSSYSARHSWATIANYRNYQPELISNAMGHSSVKVTETYFKKHTDERIDEMNRGIISYVFTIQSRITH</sequence>
<evidence type="ECO:0000256" key="1">
    <source>
        <dbReference type="ARBA" id="ARBA00008857"/>
    </source>
</evidence>
<gene>
    <name evidence="8" type="ORF">HMPREF9446_01366</name>
</gene>
<proteinExistence type="inferred from homology"/>
<keyword evidence="9" id="KW-1185">Reference proteome</keyword>
<dbReference type="RefSeq" id="WP_009124594.1">
    <property type="nucleotide sequence ID" value="NZ_GL882623.1"/>
</dbReference>
<feature type="domain" description="Tyr recombinase" evidence="6">
    <location>
        <begin position="109"/>
        <end position="293"/>
    </location>
</feature>
<dbReference type="InterPro" id="IPR050090">
    <property type="entry name" value="Tyrosine_recombinase_XerCD"/>
</dbReference>
<comment type="similarity">
    <text evidence="1">Belongs to the 'phage' integrase family.</text>
</comment>
<dbReference type="InterPro" id="IPR025269">
    <property type="entry name" value="SAM-like_dom"/>
</dbReference>
<name>F3PRL5_9BACE</name>
<organism evidence="8 9">
    <name type="scientific">Bacteroides fluxus YIT 12057</name>
    <dbReference type="NCBI Taxonomy" id="763034"/>
    <lineage>
        <taxon>Bacteria</taxon>
        <taxon>Pseudomonadati</taxon>
        <taxon>Bacteroidota</taxon>
        <taxon>Bacteroidia</taxon>
        <taxon>Bacteroidales</taxon>
        <taxon>Bacteroidaceae</taxon>
        <taxon>Bacteroides</taxon>
    </lineage>
</organism>
<keyword evidence="3 5" id="KW-0238">DNA-binding</keyword>
<evidence type="ECO:0000256" key="2">
    <source>
        <dbReference type="ARBA" id="ARBA00022908"/>
    </source>
</evidence>
<keyword evidence="4" id="KW-0233">DNA recombination</keyword>
<dbReference type="EMBL" id="AFBN01000024">
    <property type="protein sequence ID" value="EGF58346.1"/>
    <property type="molecule type" value="Genomic_DNA"/>
</dbReference>
<dbReference type="STRING" id="763034.HMPREF9446_01366"/>
<dbReference type="PANTHER" id="PTHR30349:SF64">
    <property type="entry name" value="PROPHAGE INTEGRASE INTD-RELATED"/>
    <property type="match status" value="1"/>
</dbReference>
<evidence type="ECO:0000256" key="3">
    <source>
        <dbReference type="ARBA" id="ARBA00023125"/>
    </source>
</evidence>
<dbReference type="GO" id="GO:0003677">
    <property type="term" value="F:DNA binding"/>
    <property type="evidence" value="ECO:0007669"/>
    <property type="project" value="UniProtKB-UniRule"/>
</dbReference>
<dbReference type="InterPro" id="IPR044068">
    <property type="entry name" value="CB"/>
</dbReference>
<dbReference type="InterPro" id="IPR002104">
    <property type="entry name" value="Integrase_catalytic"/>
</dbReference>
<dbReference type="PROSITE" id="PS51898">
    <property type="entry name" value="TYR_RECOMBINASE"/>
    <property type="match status" value="1"/>
</dbReference>
<dbReference type="InterPro" id="IPR011010">
    <property type="entry name" value="DNA_brk_join_enz"/>
</dbReference>
<dbReference type="Pfam" id="PF00589">
    <property type="entry name" value="Phage_integrase"/>
    <property type="match status" value="1"/>
</dbReference>
<evidence type="ECO:0000256" key="4">
    <source>
        <dbReference type="ARBA" id="ARBA00023172"/>
    </source>
</evidence>
<dbReference type="Pfam" id="PF13102">
    <property type="entry name" value="Phage_int_SAM_5"/>
    <property type="match status" value="1"/>
</dbReference>
<evidence type="ECO:0000259" key="6">
    <source>
        <dbReference type="PROSITE" id="PS51898"/>
    </source>
</evidence>
<dbReference type="HOGENOM" id="CLU_033139_0_0_10"/>
<dbReference type="PANTHER" id="PTHR30349">
    <property type="entry name" value="PHAGE INTEGRASE-RELATED"/>
    <property type="match status" value="1"/>
</dbReference>